<feature type="compositionally biased region" description="Polar residues" evidence="1">
    <location>
        <begin position="168"/>
        <end position="177"/>
    </location>
</feature>
<evidence type="ECO:0000256" key="1">
    <source>
        <dbReference type="SAM" id="MobiDB-lite"/>
    </source>
</evidence>
<keyword evidence="3" id="KW-1185">Reference proteome</keyword>
<feature type="region of interest" description="Disordered" evidence="1">
    <location>
        <begin position="711"/>
        <end position="828"/>
    </location>
</feature>
<sequence>MALTWNNEPAGSGLHFNCLQHSPCLCQPPNSFLSRSTDHTHIASAENLSLAELKASPAWSAPLWLSSLRQIIAFRFSPSKTPSEAYSYHRNTASTVPANTTKYQQIMPPKQTQKAAAVASSSTPTGSVTMTRKCSRESSPSSPTSRKSLRLSPPVLRSELEGRRPKRQSISPQSSGISTLSSPPDSDKLDDPVQEERVESSRPSLKRKAHEDHAPLYQTPNIRAAAKYQVPDKKRKVHLLVEDDQDVKASDPVAHGPRPAFLPGLDTPFELVGQSILAKTDGSREQKAWSRKYISARDGRREVLRTTQSALGPELGGSRASTPASFVSNTPSKRGRGSGRRGRGRGRGGRGRGGGRTGRNEDSPEPPKKKILTEEEKEILARLKARQTELKKFFKDVAAQQNQSLHLLTTRDLTKLARKSKAHEKVPEYQVLLDDLGDKKQDAEDFARRKYEYDLQQANLLLEAETEVIERRFRTRCEEAKSEHHAAARGDCLIAMEAIQAMIDDNRTEAGSPDQTCFPHFNTLAQPGMVRGYYSQHVTDETSLRRPLSSFDDTIRHAVLDHGLVSPTLFEGLDLARAHQTKDISQHAHDSSTVSSPLESNPHPTLSFQALADEATRRLEESNNVMTPITPQATQPQPATVAKPPQQDPNLGSWPLSRLADAAEHESTRRNQQVRQNNHIFPPPPPRMVPINPFQPWLGFMPEVLPLAPPHHQPQICNGHHHHHHHPPPPPPPPPPPAAAAAAAAAHSMTMPPLPPNLPITPYSSLPPLHRHHRRRRRRRRSSSSNHPSVHQRQPQPRIQPQPQPQQRQQQPQRLNMPSYPIQQQPHRNRQPVTFVNHTLHVPHPMSAPAPAKSRNGGSVADGGLGAVGAGAGAGAGAGGPRPPPKGGQRLLLPKKSSG</sequence>
<feature type="compositionally biased region" description="Polar residues" evidence="1">
    <location>
        <begin position="108"/>
        <end position="130"/>
    </location>
</feature>
<name>A0A8H7AMB5_9EURO</name>
<organism evidence="2 3">
    <name type="scientific">Endocarpon pusillum</name>
    <dbReference type="NCBI Taxonomy" id="364733"/>
    <lineage>
        <taxon>Eukaryota</taxon>
        <taxon>Fungi</taxon>
        <taxon>Dikarya</taxon>
        <taxon>Ascomycota</taxon>
        <taxon>Pezizomycotina</taxon>
        <taxon>Eurotiomycetes</taxon>
        <taxon>Chaetothyriomycetidae</taxon>
        <taxon>Verrucariales</taxon>
        <taxon>Verrucariaceae</taxon>
        <taxon>Endocarpon</taxon>
    </lineage>
</organism>
<feature type="compositionally biased region" description="Basic residues" evidence="1">
    <location>
        <begin position="769"/>
        <end position="782"/>
    </location>
</feature>
<feature type="compositionally biased region" description="Polar residues" evidence="1">
    <location>
        <begin position="670"/>
        <end position="679"/>
    </location>
</feature>
<feature type="compositionally biased region" description="Low complexity" evidence="1">
    <location>
        <begin position="137"/>
        <end position="154"/>
    </location>
</feature>
<dbReference type="EMBL" id="JAACFV010000040">
    <property type="protein sequence ID" value="KAF7509542.1"/>
    <property type="molecule type" value="Genomic_DNA"/>
</dbReference>
<dbReference type="OrthoDB" id="4188028at2759"/>
<feature type="region of interest" description="Disordered" evidence="1">
    <location>
        <begin position="841"/>
        <end position="899"/>
    </location>
</feature>
<feature type="compositionally biased region" description="Low complexity" evidence="1">
    <location>
        <begin position="783"/>
        <end position="797"/>
    </location>
</feature>
<feature type="compositionally biased region" description="Pro residues" evidence="1">
    <location>
        <begin position="728"/>
        <end position="738"/>
    </location>
</feature>
<feature type="compositionally biased region" description="Low complexity" evidence="1">
    <location>
        <begin position="739"/>
        <end position="751"/>
    </location>
</feature>
<feature type="compositionally biased region" description="Low complexity" evidence="1">
    <location>
        <begin position="805"/>
        <end position="814"/>
    </location>
</feature>
<feature type="region of interest" description="Disordered" evidence="1">
    <location>
        <begin position="581"/>
        <end position="605"/>
    </location>
</feature>
<feature type="compositionally biased region" description="Basic and acidic residues" evidence="1">
    <location>
        <begin position="581"/>
        <end position="590"/>
    </location>
</feature>
<feature type="region of interest" description="Disordered" evidence="1">
    <location>
        <begin position="626"/>
        <end position="687"/>
    </location>
</feature>
<feature type="compositionally biased region" description="Basic residues" evidence="1">
    <location>
        <begin position="333"/>
        <end position="350"/>
    </location>
</feature>
<comment type="caution">
    <text evidence="2">The sequence shown here is derived from an EMBL/GenBank/DDBJ whole genome shotgun (WGS) entry which is preliminary data.</text>
</comment>
<protein>
    <submittedName>
        <fullName evidence="2">Uncharacterized protein</fullName>
    </submittedName>
</protein>
<dbReference type="Proteomes" id="UP000606974">
    <property type="component" value="Unassembled WGS sequence"/>
</dbReference>
<feature type="region of interest" description="Disordered" evidence="1">
    <location>
        <begin position="108"/>
        <end position="220"/>
    </location>
</feature>
<feature type="compositionally biased region" description="Basic and acidic residues" evidence="1">
    <location>
        <begin position="358"/>
        <end position="374"/>
    </location>
</feature>
<feature type="compositionally biased region" description="Basic and acidic residues" evidence="1">
    <location>
        <begin position="185"/>
        <end position="200"/>
    </location>
</feature>
<feature type="compositionally biased region" description="Polar residues" evidence="1">
    <location>
        <begin position="591"/>
        <end position="605"/>
    </location>
</feature>
<feature type="compositionally biased region" description="Low complexity" evidence="1">
    <location>
        <begin position="627"/>
        <end position="645"/>
    </location>
</feature>
<gene>
    <name evidence="2" type="ORF">GJ744_007942</name>
</gene>
<accession>A0A8H7AMB5</accession>
<feature type="region of interest" description="Disordered" evidence="1">
    <location>
        <begin position="307"/>
        <end position="374"/>
    </location>
</feature>
<feature type="compositionally biased region" description="Gly residues" evidence="1">
    <location>
        <begin position="860"/>
        <end position="880"/>
    </location>
</feature>
<proteinExistence type="predicted"/>
<evidence type="ECO:0000313" key="2">
    <source>
        <dbReference type="EMBL" id="KAF7509542.1"/>
    </source>
</evidence>
<dbReference type="AlphaFoldDB" id="A0A8H7AMB5"/>
<reference evidence="2" key="1">
    <citation type="submission" date="2020-02" db="EMBL/GenBank/DDBJ databases">
        <authorList>
            <person name="Palmer J.M."/>
        </authorList>
    </citation>
    <scope>NUCLEOTIDE SEQUENCE</scope>
    <source>
        <strain evidence="2">EPUS1.4</strain>
        <tissue evidence="2">Thallus</tissue>
    </source>
</reference>
<feature type="compositionally biased region" description="Polar residues" evidence="1">
    <location>
        <begin position="319"/>
        <end position="332"/>
    </location>
</feature>
<evidence type="ECO:0000313" key="3">
    <source>
        <dbReference type="Proteomes" id="UP000606974"/>
    </source>
</evidence>